<sequence>MSKDGDDIFYSADALNVLVQMREGEQGMKTVGVKDGKRRTGWRGLKEILREEEITELKRNMKGCCGADCSLATLASLPHFSSCQPAAPARFGCAERGRGGQRVRGRQEEGARQQASSDLRGVVAKQQQRRRRRRRRNRERV</sequence>
<proteinExistence type="predicted"/>
<dbReference type="EMBL" id="CADEAL010004054">
    <property type="protein sequence ID" value="CAB1450443.1"/>
    <property type="molecule type" value="Genomic_DNA"/>
</dbReference>
<evidence type="ECO:0000313" key="2">
    <source>
        <dbReference type="EMBL" id="CAB1450443.1"/>
    </source>
</evidence>
<name>A0A9N7VJN6_PLEPL</name>
<feature type="compositionally biased region" description="Basic residues" evidence="1">
    <location>
        <begin position="127"/>
        <end position="141"/>
    </location>
</feature>
<protein>
    <submittedName>
        <fullName evidence="2">Uncharacterized protein</fullName>
    </submittedName>
</protein>
<evidence type="ECO:0000256" key="1">
    <source>
        <dbReference type="SAM" id="MobiDB-lite"/>
    </source>
</evidence>
<gene>
    <name evidence="2" type="ORF">PLEPLA_LOCUS38132</name>
</gene>
<accession>A0A9N7VJN6</accession>
<dbReference type="AlphaFoldDB" id="A0A9N7VJN6"/>
<feature type="region of interest" description="Disordered" evidence="1">
    <location>
        <begin position="96"/>
        <end position="141"/>
    </location>
</feature>
<reference evidence="2" key="1">
    <citation type="submission" date="2020-03" db="EMBL/GenBank/DDBJ databases">
        <authorList>
            <person name="Weist P."/>
        </authorList>
    </citation>
    <scope>NUCLEOTIDE SEQUENCE</scope>
</reference>
<organism evidence="2 3">
    <name type="scientific">Pleuronectes platessa</name>
    <name type="common">European plaice</name>
    <dbReference type="NCBI Taxonomy" id="8262"/>
    <lineage>
        <taxon>Eukaryota</taxon>
        <taxon>Metazoa</taxon>
        <taxon>Chordata</taxon>
        <taxon>Craniata</taxon>
        <taxon>Vertebrata</taxon>
        <taxon>Euteleostomi</taxon>
        <taxon>Actinopterygii</taxon>
        <taxon>Neopterygii</taxon>
        <taxon>Teleostei</taxon>
        <taxon>Neoteleostei</taxon>
        <taxon>Acanthomorphata</taxon>
        <taxon>Carangaria</taxon>
        <taxon>Pleuronectiformes</taxon>
        <taxon>Pleuronectoidei</taxon>
        <taxon>Pleuronectidae</taxon>
        <taxon>Pleuronectes</taxon>
    </lineage>
</organism>
<keyword evidence="3" id="KW-1185">Reference proteome</keyword>
<evidence type="ECO:0000313" key="3">
    <source>
        <dbReference type="Proteomes" id="UP001153269"/>
    </source>
</evidence>
<dbReference type="Proteomes" id="UP001153269">
    <property type="component" value="Unassembled WGS sequence"/>
</dbReference>
<comment type="caution">
    <text evidence="2">The sequence shown here is derived from an EMBL/GenBank/DDBJ whole genome shotgun (WGS) entry which is preliminary data.</text>
</comment>